<evidence type="ECO:0000313" key="2">
    <source>
        <dbReference type="EMBL" id="ANM64387.1"/>
    </source>
</evidence>
<evidence type="ECO:0000313" key="3">
    <source>
        <dbReference type="Proteomes" id="UP000006548"/>
    </source>
</evidence>
<reference evidence="2 3" key="1">
    <citation type="journal article" date="2000" name="Nature">
        <title>Sequence and analysis of chromosome 3 of the plant Arabidopsis thaliana.</title>
        <authorList>
            <consortium name="European Union Chromosome 3 Arabidopsis Sequencing Consortium"/>
            <consortium name="Institute for Genomic Research"/>
            <consortium name="Kazusa DNA Research Institute"/>
            <person name="Salanoubat M."/>
            <person name="Lemcke K."/>
            <person name="Rieger M."/>
            <person name="Ansorge W."/>
            <person name="Unseld M."/>
            <person name="Fartmann B."/>
            <person name="Valle G."/>
            <person name="Blocker H."/>
            <person name="Perez-Alonso M."/>
            <person name="Obermaier B."/>
            <person name="Delseny M."/>
            <person name="Boutry M."/>
            <person name="Grivell L.A."/>
            <person name="Mache R."/>
            <person name="Puigdomenech P."/>
            <person name="De Simone V."/>
            <person name="Choisne N."/>
            <person name="Artiguenave F."/>
            <person name="Robert C."/>
            <person name="Brottier P."/>
            <person name="Wincker P."/>
            <person name="Cattolico L."/>
            <person name="Weissenbach J."/>
            <person name="Saurin W."/>
            <person name="Quetier F."/>
            <person name="Schafer M."/>
            <person name="Muller-Auer S."/>
            <person name="Gabel C."/>
            <person name="Fuchs M."/>
            <person name="Benes V."/>
            <person name="Wurmbach E."/>
            <person name="Drzonek H."/>
            <person name="Erfle H."/>
            <person name="Jordan N."/>
            <person name="Bangert S."/>
            <person name="Wiedelmann R."/>
            <person name="Kranz H."/>
            <person name="Voss H."/>
            <person name="Holland R."/>
            <person name="Brandt P."/>
            <person name="Nyakatura G."/>
            <person name="Vezzi A."/>
            <person name="D'Angelo M."/>
            <person name="Pallavicini A."/>
            <person name="Toppo S."/>
            <person name="Simionati B."/>
            <person name="Conrad A."/>
            <person name="Hornischer K."/>
            <person name="Kauer G."/>
            <person name="Lohnert T.H."/>
            <person name="Nordsiek G."/>
            <person name="Reichelt J."/>
            <person name="Scharfe M."/>
            <person name="Schon O."/>
            <person name="Bargues M."/>
            <person name="Terol J."/>
            <person name="Climent J."/>
            <person name="Navarro P."/>
            <person name="Collado C."/>
            <person name="Perez-Perez A."/>
            <person name="Ottenwalder B."/>
            <person name="Duchemin D."/>
            <person name="Cooke R."/>
            <person name="Laudie M."/>
            <person name="Berger-Llauro C."/>
            <person name="Purnelle B."/>
            <person name="Masuy D."/>
            <person name="de Haan M."/>
            <person name="Maarse A.C."/>
            <person name="Alcaraz J.P."/>
            <person name="Cottet A."/>
            <person name="Casacuberta E."/>
            <person name="Monfort A."/>
            <person name="Argiriou A."/>
            <person name="flores M."/>
            <person name="Liguori R."/>
            <person name="Vitale D."/>
            <person name="Mannhaupt G."/>
            <person name="Haase D."/>
            <person name="Schoof H."/>
            <person name="Rudd S."/>
            <person name="Zaccaria P."/>
            <person name="Mewes H.W."/>
            <person name="Mayer K.F."/>
            <person name="Kaul S."/>
            <person name="Town C.D."/>
            <person name="Koo H.L."/>
            <person name="Tallon L.J."/>
            <person name="Jenkins J."/>
            <person name="Rooney T."/>
            <person name="Rizzo M."/>
            <person name="Walts A."/>
            <person name="Utterback T."/>
            <person name="Fujii C.Y."/>
            <person name="Shea T.P."/>
            <person name="Creasy T.H."/>
            <person name="Haas B."/>
            <person name="Maiti R."/>
            <person name="Wu D."/>
            <person name="Peterson J."/>
            <person name="Van Aken S."/>
            <person name="Pai G."/>
            <person name="Militscher J."/>
            <person name="Sellers P."/>
            <person name="Gill J.E."/>
            <person name="Feldblyum T.V."/>
            <person name="Preuss D."/>
            <person name="Lin X."/>
            <person name="Nierman W.C."/>
            <person name="Salzberg S.L."/>
            <person name="White O."/>
            <person name="Venter J.C."/>
            <person name="Fraser C.M."/>
            <person name="Kaneko T."/>
            <person name="Nakamura Y."/>
            <person name="Sato S."/>
            <person name="Kato T."/>
            <person name="Asamizu E."/>
            <person name="Sasamoto S."/>
            <person name="Kimura T."/>
            <person name="Idesawa K."/>
            <person name="Kawashima K."/>
            <person name="Kishida Y."/>
            <person name="Kiyokawa C."/>
            <person name="Kohara M."/>
            <person name="Matsumoto M."/>
            <person name="Matsuno A."/>
            <person name="Muraki A."/>
            <person name="Nakayama S."/>
            <person name="Nakazaki N."/>
            <person name="Shinpo S."/>
            <person name="Takeuchi C."/>
            <person name="Wada T."/>
            <person name="Watanabe A."/>
            <person name="Yamada M."/>
            <person name="Yasuda M."/>
            <person name="Tabata S."/>
        </authorList>
    </citation>
    <scope>NUCLEOTIDE SEQUENCE [LARGE SCALE GENOMIC DNA]</scope>
    <source>
        <strain evidence="3">cv. Columbia</strain>
    </source>
</reference>
<dbReference type="EMBL" id="CP002686">
    <property type="protein sequence ID" value="ANM64387.1"/>
    <property type="molecule type" value="Genomic_DNA"/>
</dbReference>
<dbReference type="RefSeq" id="NP_001326418.1">
    <property type="nucleotide sequence ID" value="NM_001338411.1"/>
</dbReference>
<dbReference type="TAIR" id="AT3G19613"/>
<dbReference type="KEGG" id="ath:AT3G19613"/>
<keyword evidence="3" id="KW-1185">Reference proteome</keyword>
<reference evidence="3" key="2">
    <citation type="journal article" date="2017" name="Plant J.">
        <title>Araport11: a complete reannotation of the Arabidopsis thaliana reference genome.</title>
        <authorList>
            <person name="Cheng C.Y."/>
            <person name="Krishnakumar V."/>
            <person name="Chan A.P."/>
            <person name="Thibaud-Nissen F."/>
            <person name="Schobel S."/>
            <person name="Town C.D."/>
        </authorList>
    </citation>
    <scope>GENOME REANNOTATION</scope>
    <source>
        <strain evidence="3">cv. Columbia</strain>
    </source>
</reference>
<proteinExistence type="predicted"/>
<dbReference type="GeneID" id="28719290"/>
<organism evidence="2 3">
    <name type="scientific">Arabidopsis thaliana</name>
    <name type="common">Mouse-ear cress</name>
    <dbReference type="NCBI Taxonomy" id="3702"/>
    <lineage>
        <taxon>Eukaryota</taxon>
        <taxon>Viridiplantae</taxon>
        <taxon>Streptophyta</taxon>
        <taxon>Embryophyta</taxon>
        <taxon>Tracheophyta</taxon>
        <taxon>Spermatophyta</taxon>
        <taxon>Magnoliopsida</taxon>
        <taxon>eudicotyledons</taxon>
        <taxon>Gunneridae</taxon>
        <taxon>Pentapetalae</taxon>
        <taxon>rosids</taxon>
        <taxon>malvids</taxon>
        <taxon>Brassicales</taxon>
        <taxon>Brassicaceae</taxon>
        <taxon>Camelineae</taxon>
        <taxon>Arabidopsis</taxon>
    </lineage>
</organism>
<name>A0A1I9LP79_ARATH</name>
<dbReference type="Araport" id="AT3G19613"/>
<evidence type="ECO:0000313" key="1">
    <source>
        <dbReference type="Araport" id="AT3G19613"/>
    </source>
</evidence>
<sequence>MLVNVSDETQRETNREGYVSQSVAYRQEQDWWSLIMKLRFDGEKIPALKKSRLVPSLKVDSFGSIPQISIDTSDDQACGSNIWITIDPIATVESPANLTLRLSALQTSKSTVNFSVMLLPTSTLSNPTSCVSGTPPPTRDFEHFGGFQNTSTTWLPDRSPWFLTPITIRILRSWQFTVEISTEVVLFRFMIGLVLMCMIDGAERTKVEKEE</sequence>
<dbReference type="InParanoid" id="A0A1I9LP79"/>
<dbReference type="AlphaFoldDB" id="A0A1I9LP79"/>
<gene>
    <name evidence="1 2" type="ordered locus">At3g19613</name>
</gene>
<dbReference type="Proteomes" id="UP000006548">
    <property type="component" value="Chromosome 3"/>
</dbReference>
<accession>A0A1I9LP79</accession>
<protein>
    <submittedName>
        <fullName evidence="2">Uncharacterized protein</fullName>
    </submittedName>
</protein>